<proteinExistence type="predicted"/>
<sequence>MALSGVRDRHLGATDGKRSQHEGCPACLDSRYQQDGPGQSQHALCESPGCHYEMMAKPRVEKKGTRPPAELGLCFKHEAATIPLRRTREGNPSANSVAKIALLTPNHRTLEQCGREIDALERYFLIQKYHCPTCVARVKEGVRKYHCERFRQRKIDKDNPPTDGLCTYFGGGHCKTASFYWDAQKRRWLCEKHANPTYLAREKRKRALREKNRNTRPAHCSYKNTCKKTKIAWNEERGKWYCKEHFVNKSTIELADKREQNRDKPTASCAQSKGCKAKPTVWNEELGVWHCAGHATQVGSSTRKAKLDISSA</sequence>
<evidence type="ECO:0000256" key="1">
    <source>
        <dbReference type="SAM" id="MobiDB-lite"/>
    </source>
</evidence>
<dbReference type="Proteomes" id="UP000799538">
    <property type="component" value="Unassembled WGS sequence"/>
</dbReference>
<dbReference type="AlphaFoldDB" id="A0A6A6GA81"/>
<organism evidence="2 3">
    <name type="scientific">Elsinoe ampelina</name>
    <dbReference type="NCBI Taxonomy" id="302913"/>
    <lineage>
        <taxon>Eukaryota</taxon>
        <taxon>Fungi</taxon>
        <taxon>Dikarya</taxon>
        <taxon>Ascomycota</taxon>
        <taxon>Pezizomycotina</taxon>
        <taxon>Dothideomycetes</taxon>
        <taxon>Dothideomycetidae</taxon>
        <taxon>Myriangiales</taxon>
        <taxon>Elsinoaceae</taxon>
        <taxon>Elsinoe</taxon>
    </lineage>
</organism>
<feature type="compositionally biased region" description="Basic and acidic residues" evidence="1">
    <location>
        <begin position="1"/>
        <end position="21"/>
    </location>
</feature>
<dbReference type="EMBL" id="ML992508">
    <property type="protein sequence ID" value="KAF2222280.1"/>
    <property type="molecule type" value="Genomic_DNA"/>
</dbReference>
<feature type="region of interest" description="Disordered" evidence="1">
    <location>
        <begin position="1"/>
        <end position="22"/>
    </location>
</feature>
<protein>
    <submittedName>
        <fullName evidence="2">Uncharacterized protein</fullName>
    </submittedName>
</protein>
<gene>
    <name evidence="2" type="ORF">BDZ85DRAFT_296465</name>
</gene>
<reference evidence="3" key="1">
    <citation type="journal article" date="2020" name="Stud. Mycol.">
        <title>101 Dothideomycetes genomes: A test case for predicting lifestyles and emergence of pathogens.</title>
        <authorList>
            <person name="Haridas S."/>
            <person name="Albert R."/>
            <person name="Binder M."/>
            <person name="Bloem J."/>
            <person name="LaButti K."/>
            <person name="Salamov A."/>
            <person name="Andreopoulos B."/>
            <person name="Baker S."/>
            <person name="Barry K."/>
            <person name="Bills G."/>
            <person name="Bluhm B."/>
            <person name="Cannon C."/>
            <person name="Castanera R."/>
            <person name="Culley D."/>
            <person name="Daum C."/>
            <person name="Ezra D."/>
            <person name="Gonzalez J."/>
            <person name="Henrissat B."/>
            <person name="Kuo A."/>
            <person name="Liang C."/>
            <person name="Lipzen A."/>
            <person name="Lutzoni F."/>
            <person name="Magnuson J."/>
            <person name="Mondo S."/>
            <person name="Nolan M."/>
            <person name="Ohm R."/>
            <person name="Pangilinan J."/>
            <person name="Park H.-J."/>
            <person name="Ramirez L."/>
            <person name="Alfaro M."/>
            <person name="Sun H."/>
            <person name="Tritt A."/>
            <person name="Yoshinaga Y."/>
            <person name="Zwiers L.-H."/>
            <person name="Turgeon B."/>
            <person name="Goodwin S."/>
            <person name="Spatafora J."/>
            <person name="Crous P."/>
            <person name="Grigoriev I."/>
        </authorList>
    </citation>
    <scope>NUCLEOTIDE SEQUENCE [LARGE SCALE GENOMIC DNA]</scope>
    <source>
        <strain evidence="3">CECT 20119</strain>
    </source>
</reference>
<dbReference type="OrthoDB" id="10444999at2759"/>
<keyword evidence="3" id="KW-1185">Reference proteome</keyword>
<accession>A0A6A6GA81</accession>
<evidence type="ECO:0000313" key="2">
    <source>
        <dbReference type="EMBL" id="KAF2222280.1"/>
    </source>
</evidence>
<name>A0A6A6GA81_9PEZI</name>
<evidence type="ECO:0000313" key="3">
    <source>
        <dbReference type="Proteomes" id="UP000799538"/>
    </source>
</evidence>